<comment type="caution">
    <text evidence="1">The sequence shown here is derived from an EMBL/GenBank/DDBJ whole genome shotgun (WGS) entry which is preliminary data.</text>
</comment>
<dbReference type="Proteomes" id="UP000618931">
    <property type="component" value="Unassembled WGS sequence"/>
</dbReference>
<proteinExistence type="predicted"/>
<evidence type="ECO:0000313" key="1">
    <source>
        <dbReference type="EMBL" id="MBF9221990.1"/>
    </source>
</evidence>
<organism evidence="1 2">
    <name type="scientific">Hymenobacter ruricola</name>
    <dbReference type="NCBI Taxonomy" id="2791023"/>
    <lineage>
        <taxon>Bacteria</taxon>
        <taxon>Pseudomonadati</taxon>
        <taxon>Bacteroidota</taxon>
        <taxon>Cytophagia</taxon>
        <taxon>Cytophagales</taxon>
        <taxon>Hymenobacteraceae</taxon>
        <taxon>Hymenobacter</taxon>
    </lineage>
</organism>
<accession>A0ABS0I510</accession>
<name>A0ABS0I510_9BACT</name>
<protein>
    <submittedName>
        <fullName evidence="1">Uncharacterized protein</fullName>
    </submittedName>
</protein>
<dbReference type="EMBL" id="JADQDM010000005">
    <property type="protein sequence ID" value="MBF9221990.1"/>
    <property type="molecule type" value="Genomic_DNA"/>
</dbReference>
<gene>
    <name evidence="1" type="ORF">I2H31_12845</name>
</gene>
<reference evidence="1 2" key="1">
    <citation type="submission" date="2020-11" db="EMBL/GenBank/DDBJ databases">
        <authorList>
            <person name="Kim M.K."/>
        </authorList>
    </citation>
    <scope>NUCLEOTIDE SEQUENCE [LARGE SCALE GENOMIC DNA]</scope>
    <source>
        <strain evidence="1 2">BT662</strain>
    </source>
</reference>
<sequence length="174" mass="19957">MIRPFNTSGGGANTNRNGLEFERSTELRDAFLEHPRYALHGDTVVDRATTLPVGVLFEKNKLYKNLLAARGVDYTQLVSKRLLPDGAVLVGGTLYIIEKKFQAGSGSVDEKLQTCHFKKRQYEKLVAPLGLRVQFYYLLNDWFRDPSYRDVLEYIEEVGCRYFFKEIPLEKLGL</sequence>
<keyword evidence="2" id="KW-1185">Reference proteome</keyword>
<evidence type="ECO:0000313" key="2">
    <source>
        <dbReference type="Proteomes" id="UP000618931"/>
    </source>
</evidence>